<dbReference type="InterPro" id="IPR008930">
    <property type="entry name" value="Terpenoid_cyclase/PrenylTrfase"/>
</dbReference>
<dbReference type="PANTHER" id="PTHR31225:SF241">
    <property type="entry name" value="TERPENE SYNTHASE FAMILY, METAL-BINDING DOMAIN PROTEIN"/>
    <property type="match status" value="1"/>
</dbReference>
<dbReference type="Pfam" id="PF03936">
    <property type="entry name" value="Terpene_synth_C"/>
    <property type="match status" value="1"/>
</dbReference>
<dbReference type="GO" id="GO:0000287">
    <property type="term" value="F:magnesium ion binding"/>
    <property type="evidence" value="ECO:0007669"/>
    <property type="project" value="InterPro"/>
</dbReference>
<dbReference type="InterPro" id="IPR036965">
    <property type="entry name" value="Terpene_synth_N_sf"/>
</dbReference>
<evidence type="ECO:0000256" key="1">
    <source>
        <dbReference type="ARBA" id="ARBA00022723"/>
    </source>
</evidence>
<dbReference type="FunFam" id="1.10.600.10:FF:000007">
    <property type="entry name" value="Isoprene synthase, chloroplastic"/>
    <property type="match status" value="1"/>
</dbReference>
<keyword evidence="2" id="KW-0460">Magnesium</keyword>
<organism evidence="5 6">
    <name type="scientific">Vitis vinifera</name>
    <name type="common">Grape</name>
    <dbReference type="NCBI Taxonomy" id="29760"/>
    <lineage>
        <taxon>Eukaryota</taxon>
        <taxon>Viridiplantae</taxon>
        <taxon>Streptophyta</taxon>
        <taxon>Embryophyta</taxon>
        <taxon>Tracheophyta</taxon>
        <taxon>Spermatophyta</taxon>
        <taxon>Magnoliopsida</taxon>
        <taxon>eudicotyledons</taxon>
        <taxon>Gunneridae</taxon>
        <taxon>Pentapetalae</taxon>
        <taxon>rosids</taxon>
        <taxon>Vitales</taxon>
        <taxon>Vitaceae</taxon>
        <taxon>Viteae</taxon>
        <taxon>Vitis</taxon>
    </lineage>
</organism>
<sequence length="475" mass="55019">MAEFHPSIWGDQFIAYTPEDEDTRACKEKQVEDLKEEVRRELMAAAGNPSQLLNFIDAVQRLGVAYHFEREIEESLQHIYDRFHDADDTDDDLYNIALQFRLLRQQGYNISCGKRPRNKLSLHRVHGEDILEEALAFTTTHLKATVERLGYPLAEQVAHALKHPIRKGLERLEARWYISLYQDEASHDKTLLKLAKLDFNLVQSLHKEELSNLARRILTKLFAMASIIDDIYDAYGTLEELQPFTEAIERWDINSIDHLPEYMKLFYVTLLDLYKEIDQELEKDGNQYRVYYAKEVLKSQVRAYFAEAKWSHEGYIPTIEEYMLVALVTAGSCILATWSFIGMGEIMTKEAFDWVISDPKIITASTVIFRLMDDITTHKFEQKRGHVASGIECYMKQYGVSEEQVYSEFHKQVENAWLDINQECLKPTAVPMPLLTRVVNLSRVMDVIYKEGDGYTHVGKVMKDNIGSVLIDPIV</sequence>
<dbReference type="InterPro" id="IPR008949">
    <property type="entry name" value="Isoprenoid_synthase_dom_sf"/>
</dbReference>
<dbReference type="Gene3D" id="1.10.600.10">
    <property type="entry name" value="Farnesyl Diphosphate Synthase"/>
    <property type="match status" value="3"/>
</dbReference>
<dbReference type="GO" id="GO:0016102">
    <property type="term" value="P:diterpenoid biosynthetic process"/>
    <property type="evidence" value="ECO:0007669"/>
    <property type="project" value="InterPro"/>
</dbReference>
<name>A0A438HEP6_VITVI</name>
<dbReference type="InterPro" id="IPR050148">
    <property type="entry name" value="Terpene_synthase-like"/>
</dbReference>
<dbReference type="SUPFAM" id="SSF48239">
    <property type="entry name" value="Terpenoid cyclases/Protein prenyltransferases"/>
    <property type="match status" value="1"/>
</dbReference>
<comment type="caution">
    <text evidence="5">The sequence shown here is derived from an EMBL/GenBank/DDBJ whole genome shotgun (WGS) entry which is preliminary data.</text>
</comment>
<dbReference type="Pfam" id="PF01397">
    <property type="entry name" value="Terpene_synth"/>
    <property type="match status" value="1"/>
</dbReference>
<dbReference type="SFLD" id="SFLDS00005">
    <property type="entry name" value="Isoprenoid_Synthase_Type_I"/>
    <property type="match status" value="1"/>
</dbReference>
<dbReference type="InterPro" id="IPR044814">
    <property type="entry name" value="Terpene_cyclase_plant_C1"/>
</dbReference>
<dbReference type="SFLD" id="SFLDG01019">
    <property type="entry name" value="Terpene_Cyclase_Like_1_C_Termi"/>
    <property type="match status" value="1"/>
</dbReference>
<evidence type="ECO:0000313" key="5">
    <source>
        <dbReference type="EMBL" id="RVW82941.1"/>
    </source>
</evidence>
<dbReference type="CDD" id="cd00684">
    <property type="entry name" value="Terpene_cyclase_plant_C1"/>
    <property type="match status" value="1"/>
</dbReference>
<protein>
    <submittedName>
        <fullName evidence="5">Valencene synthase</fullName>
    </submittedName>
</protein>
<feature type="domain" description="Terpene synthase metal-binding" evidence="4">
    <location>
        <begin position="204"/>
        <end position="417"/>
    </location>
</feature>
<proteinExistence type="predicted"/>
<evidence type="ECO:0000259" key="3">
    <source>
        <dbReference type="Pfam" id="PF01397"/>
    </source>
</evidence>
<dbReference type="Proteomes" id="UP000288805">
    <property type="component" value="Unassembled WGS sequence"/>
</dbReference>
<evidence type="ECO:0000259" key="4">
    <source>
        <dbReference type="Pfam" id="PF03936"/>
    </source>
</evidence>
<gene>
    <name evidence="5" type="primary">ValCS_37</name>
    <name evidence="5" type="ORF">CK203_038359</name>
</gene>
<reference evidence="5 6" key="1">
    <citation type="journal article" date="2018" name="PLoS Genet.">
        <title>Population sequencing reveals clonal diversity and ancestral inbreeding in the grapevine cultivar Chardonnay.</title>
        <authorList>
            <person name="Roach M.J."/>
            <person name="Johnson D.L."/>
            <person name="Bohlmann J."/>
            <person name="van Vuuren H.J."/>
            <person name="Jones S.J."/>
            <person name="Pretorius I.S."/>
            <person name="Schmidt S.A."/>
            <person name="Borneman A.R."/>
        </authorList>
    </citation>
    <scope>NUCLEOTIDE SEQUENCE [LARGE SCALE GENOMIC DNA]</scope>
    <source>
        <strain evidence="6">cv. Chardonnay</strain>
        <tissue evidence="5">Leaf</tissue>
    </source>
</reference>
<feature type="domain" description="Terpene synthase N-terminal" evidence="3">
    <location>
        <begin position="8"/>
        <end position="112"/>
    </location>
</feature>
<dbReference type="AlphaFoldDB" id="A0A438HEP6"/>
<dbReference type="GO" id="GO:0010333">
    <property type="term" value="F:terpene synthase activity"/>
    <property type="evidence" value="ECO:0007669"/>
    <property type="project" value="InterPro"/>
</dbReference>
<evidence type="ECO:0000256" key="2">
    <source>
        <dbReference type="ARBA" id="ARBA00022842"/>
    </source>
</evidence>
<keyword evidence="1" id="KW-0479">Metal-binding</keyword>
<dbReference type="Gene3D" id="1.50.10.130">
    <property type="entry name" value="Terpene synthase, N-terminal domain"/>
    <property type="match status" value="2"/>
</dbReference>
<dbReference type="InterPro" id="IPR001906">
    <property type="entry name" value="Terpene_synth_N"/>
</dbReference>
<accession>A0A438HEP6</accession>
<dbReference type="InterPro" id="IPR005630">
    <property type="entry name" value="Terpene_synthase_metal-bd"/>
</dbReference>
<dbReference type="InterPro" id="IPR034741">
    <property type="entry name" value="Terpene_cyclase-like_1_C"/>
</dbReference>
<dbReference type="SUPFAM" id="SSF48576">
    <property type="entry name" value="Terpenoid synthases"/>
    <property type="match status" value="1"/>
</dbReference>
<evidence type="ECO:0000313" key="6">
    <source>
        <dbReference type="Proteomes" id="UP000288805"/>
    </source>
</evidence>
<dbReference type="EMBL" id="QGNW01000234">
    <property type="protein sequence ID" value="RVW82941.1"/>
    <property type="molecule type" value="Genomic_DNA"/>
</dbReference>
<dbReference type="PANTHER" id="PTHR31225">
    <property type="entry name" value="OS04G0344100 PROTEIN-RELATED"/>
    <property type="match status" value="1"/>
</dbReference>